<protein>
    <submittedName>
        <fullName evidence="2">DinB superfamily protein</fullName>
    </submittedName>
</protein>
<name>A0A143PJ99_LUTPR</name>
<dbReference type="Gene3D" id="1.20.120.450">
    <property type="entry name" value="dinb family like domain"/>
    <property type="match status" value="1"/>
</dbReference>
<proteinExistence type="predicted"/>
<reference evidence="2 3" key="1">
    <citation type="journal article" date="2016" name="Genome Announc.">
        <title>First Complete Genome Sequence of a Subdivision 6 Acidobacterium Strain.</title>
        <authorList>
            <person name="Huang S."/>
            <person name="Vieira S."/>
            <person name="Bunk B."/>
            <person name="Riedel T."/>
            <person name="Sproer C."/>
            <person name="Overmann J."/>
        </authorList>
    </citation>
    <scope>NUCLEOTIDE SEQUENCE [LARGE SCALE GENOMIC DNA]</scope>
    <source>
        <strain evidence="3">DSM 100886 HEG_-6_39</strain>
    </source>
</reference>
<dbReference type="InterPro" id="IPR024775">
    <property type="entry name" value="DinB-like"/>
</dbReference>
<dbReference type="SUPFAM" id="SSF109854">
    <property type="entry name" value="DinB/YfiT-like putative metalloenzymes"/>
    <property type="match status" value="1"/>
</dbReference>
<dbReference type="AlphaFoldDB" id="A0A143PJ99"/>
<dbReference type="Pfam" id="PF12867">
    <property type="entry name" value="DinB_2"/>
    <property type="match status" value="1"/>
</dbReference>
<feature type="domain" description="DinB-like" evidence="1">
    <location>
        <begin position="30"/>
        <end position="126"/>
    </location>
</feature>
<dbReference type="InterPro" id="IPR034660">
    <property type="entry name" value="DinB/YfiT-like"/>
</dbReference>
<sequence length="165" mass="18452">MLRDLIAHKGHANAALLHAIQQNGPAASDPELWELLHHVLLANRFWLLTVLGVPFVHQDEARPSLSFNALIERYGSTQTEETAWLDTATESDLERIVEDALIPNGKCFVAQAFMQVCLHSHGHRAQCAKLLRRHGGVPPATDFILWLTSRPRAEWSVAPGRERVS</sequence>
<gene>
    <name evidence="2" type="ORF">LuPra_01504</name>
</gene>
<dbReference type="KEGG" id="abac:LuPra_01504"/>
<dbReference type="RefSeq" id="WP_234800911.1">
    <property type="nucleotide sequence ID" value="NZ_CP015136.1"/>
</dbReference>
<evidence type="ECO:0000259" key="1">
    <source>
        <dbReference type="Pfam" id="PF12867"/>
    </source>
</evidence>
<dbReference type="EMBL" id="CP015136">
    <property type="protein sequence ID" value="AMY08310.1"/>
    <property type="molecule type" value="Genomic_DNA"/>
</dbReference>
<reference evidence="3" key="2">
    <citation type="submission" date="2016-04" db="EMBL/GenBank/DDBJ databases">
        <title>First Complete Genome Sequence of a Subdivision 6 Acidobacterium.</title>
        <authorList>
            <person name="Huang S."/>
            <person name="Vieira S."/>
            <person name="Bunk B."/>
            <person name="Riedel T."/>
            <person name="Sproeer C."/>
            <person name="Overmann J."/>
        </authorList>
    </citation>
    <scope>NUCLEOTIDE SEQUENCE [LARGE SCALE GENOMIC DNA]</scope>
    <source>
        <strain evidence="3">DSM 100886 HEG_-6_39</strain>
    </source>
</reference>
<evidence type="ECO:0000313" key="3">
    <source>
        <dbReference type="Proteomes" id="UP000076079"/>
    </source>
</evidence>
<dbReference type="STRING" id="1855912.LuPra_01504"/>
<dbReference type="Proteomes" id="UP000076079">
    <property type="component" value="Chromosome"/>
</dbReference>
<evidence type="ECO:0000313" key="2">
    <source>
        <dbReference type="EMBL" id="AMY08310.1"/>
    </source>
</evidence>
<organism evidence="2 3">
    <name type="scientific">Luteitalea pratensis</name>
    <dbReference type="NCBI Taxonomy" id="1855912"/>
    <lineage>
        <taxon>Bacteria</taxon>
        <taxon>Pseudomonadati</taxon>
        <taxon>Acidobacteriota</taxon>
        <taxon>Vicinamibacteria</taxon>
        <taxon>Vicinamibacterales</taxon>
        <taxon>Vicinamibacteraceae</taxon>
        <taxon>Luteitalea</taxon>
    </lineage>
</organism>
<accession>A0A143PJ99</accession>
<keyword evidence="3" id="KW-1185">Reference proteome</keyword>